<name>A0AA36BET6_OCTVU</name>
<dbReference type="AlphaFoldDB" id="A0AA36BET6"/>
<sequence length="138" mass="15418">MKLLTVFGFVCGLIFVQDNLVLTNGYVTDSDHLSPNAALLAKALCTKDGEIDVKCYRDKLLLSNGYAADSDDLSPNTLLAKALCTKDGETDDKCFRDISLPKEWGSVIKRAIQKKGLLERILQAKLNDQRSKRFFSDW</sequence>
<keyword evidence="1" id="KW-0732">Signal</keyword>
<dbReference type="EMBL" id="OX597827">
    <property type="protein sequence ID" value="CAI9733111.1"/>
    <property type="molecule type" value="Genomic_DNA"/>
</dbReference>
<accession>A0AA36BET6</accession>
<organism evidence="2 3">
    <name type="scientific">Octopus vulgaris</name>
    <name type="common">Common octopus</name>
    <dbReference type="NCBI Taxonomy" id="6645"/>
    <lineage>
        <taxon>Eukaryota</taxon>
        <taxon>Metazoa</taxon>
        <taxon>Spiralia</taxon>
        <taxon>Lophotrochozoa</taxon>
        <taxon>Mollusca</taxon>
        <taxon>Cephalopoda</taxon>
        <taxon>Coleoidea</taxon>
        <taxon>Octopodiformes</taxon>
        <taxon>Octopoda</taxon>
        <taxon>Incirrata</taxon>
        <taxon>Octopodidae</taxon>
        <taxon>Octopus</taxon>
    </lineage>
</organism>
<gene>
    <name evidence="2" type="ORF">OCTVUL_1B007614</name>
</gene>
<evidence type="ECO:0000256" key="1">
    <source>
        <dbReference type="SAM" id="SignalP"/>
    </source>
</evidence>
<feature type="signal peptide" evidence="1">
    <location>
        <begin position="1"/>
        <end position="18"/>
    </location>
</feature>
<reference evidence="2" key="1">
    <citation type="submission" date="2023-08" db="EMBL/GenBank/DDBJ databases">
        <authorList>
            <person name="Alioto T."/>
            <person name="Alioto T."/>
            <person name="Gomez Garrido J."/>
        </authorList>
    </citation>
    <scope>NUCLEOTIDE SEQUENCE</scope>
</reference>
<dbReference type="Proteomes" id="UP001162480">
    <property type="component" value="Chromosome 14"/>
</dbReference>
<proteinExistence type="predicted"/>
<keyword evidence="3" id="KW-1185">Reference proteome</keyword>
<feature type="chain" id="PRO_5041297269" evidence="1">
    <location>
        <begin position="19"/>
        <end position="138"/>
    </location>
</feature>
<evidence type="ECO:0000313" key="3">
    <source>
        <dbReference type="Proteomes" id="UP001162480"/>
    </source>
</evidence>
<protein>
    <submittedName>
        <fullName evidence="2">Uncharacterized protein</fullName>
    </submittedName>
</protein>
<evidence type="ECO:0000313" key="2">
    <source>
        <dbReference type="EMBL" id="CAI9733111.1"/>
    </source>
</evidence>